<feature type="transmembrane region" description="Helical" evidence="1">
    <location>
        <begin position="101"/>
        <end position="121"/>
    </location>
</feature>
<feature type="transmembrane region" description="Helical" evidence="1">
    <location>
        <begin position="33"/>
        <end position="54"/>
    </location>
</feature>
<keyword evidence="1" id="KW-0812">Transmembrane</keyword>
<dbReference type="Proteomes" id="UP000242015">
    <property type="component" value="Unassembled WGS sequence"/>
</dbReference>
<evidence type="ECO:0000313" key="3">
    <source>
        <dbReference type="Proteomes" id="UP000242015"/>
    </source>
</evidence>
<feature type="transmembrane region" description="Helical" evidence="1">
    <location>
        <begin position="6"/>
        <end position="24"/>
    </location>
</feature>
<feature type="transmembrane region" description="Helical" evidence="1">
    <location>
        <begin position="375"/>
        <end position="395"/>
    </location>
</feature>
<dbReference type="EMBL" id="NEXF01000052">
    <property type="protein sequence ID" value="PSO08775.1"/>
    <property type="molecule type" value="Genomic_DNA"/>
</dbReference>
<evidence type="ECO:0000256" key="1">
    <source>
        <dbReference type="SAM" id="Phobius"/>
    </source>
</evidence>
<feature type="transmembrane region" description="Helical" evidence="1">
    <location>
        <begin position="332"/>
        <end position="355"/>
    </location>
</feature>
<feature type="transmembrane region" description="Helical" evidence="1">
    <location>
        <begin position="60"/>
        <end position="80"/>
    </location>
</feature>
<sequence length="571" mass="62340">MLPLYWGVTIAMVYIIARVLKWCASISNQLDALLALFVLAMMASMFGGAVVYFWSPSSTSLLIALLINTVVMITVFLPILSALLKAAASPERTSAPLRSRAWFTGLVISLTLLNEFFMGWTFNLLSGIPKPSFGLLSTPEYFSQIISSYWFVFPMALEMVLTSVMLRSRIRVDIILLVGMQSAIMLFTPTAIPSHAWGFISAFLGSALMNVLFGWVYLDAYLRGGLERGLESYVLRLFLIYALMMGGLYMWSSDGELGVFALSVVLEMVLYFDAVLGRMTSPSGKGSVRWRWVAATFTAASASMIFMGGLIARTGITQSPSPFRGGLVFPQAGLDGITLVVTLAIMGVGLLYSLFAFGLEPYSRLKASLVFPKRLLLPAAIIGFALLPAADLTALDQLGDANPPFHMLEHLVIGIGGLITGVSLSDMANIREGSPLHRLYVWYTEASRGGLAIVVMGAILLALWFSPQLFTLIYYNEVLHGAMHITIFLLGFLGGASFKTLERGLKLFLLVTFSWMAPMMAPFSFILGAYAYGNPAYFVPAMSAAMEVWVAGIFAAPILYVLLRNTVSRHG</sequence>
<dbReference type="AlphaFoldDB" id="A0A2R6CD01"/>
<proteinExistence type="predicted"/>
<dbReference type="InterPro" id="IPR009844">
    <property type="entry name" value="DUF1404"/>
</dbReference>
<feature type="transmembrane region" description="Helical" evidence="1">
    <location>
        <begin position="233"/>
        <end position="251"/>
    </location>
</feature>
<name>A0A2R6CD01_9ARCH</name>
<reference evidence="2 3" key="1">
    <citation type="submission" date="2017-04" db="EMBL/GenBank/DDBJ databases">
        <title>Novel microbial lineages endemic to geothermal iron-oxide mats fill important gaps in the evolutionary history of Archaea.</title>
        <authorList>
            <person name="Jay Z.J."/>
            <person name="Beam J.P."/>
            <person name="Dlakic M."/>
            <person name="Rusch D.B."/>
            <person name="Kozubal M.A."/>
            <person name="Inskeep W.P."/>
        </authorList>
    </citation>
    <scope>NUCLEOTIDE SEQUENCE [LARGE SCALE GENOMIC DNA]</scope>
    <source>
        <strain evidence="2">BE_D</strain>
    </source>
</reference>
<dbReference type="Pfam" id="PF07185">
    <property type="entry name" value="DUF1404"/>
    <property type="match status" value="1"/>
</dbReference>
<feature type="transmembrane region" description="Helical" evidence="1">
    <location>
        <begin position="407"/>
        <end position="428"/>
    </location>
</feature>
<feature type="transmembrane region" description="Helical" evidence="1">
    <location>
        <begin position="198"/>
        <end position="221"/>
    </location>
</feature>
<organism evidence="2 3">
    <name type="scientific">Candidatus Marsarchaeota G2 archaeon BE_D</name>
    <dbReference type="NCBI Taxonomy" id="1978158"/>
    <lineage>
        <taxon>Archaea</taxon>
        <taxon>Candidatus Marsarchaeota</taxon>
        <taxon>Candidatus Marsarchaeota group 2</taxon>
    </lineage>
</organism>
<feature type="transmembrane region" description="Helical" evidence="1">
    <location>
        <begin position="141"/>
        <end position="162"/>
    </location>
</feature>
<feature type="transmembrane region" description="Helical" evidence="1">
    <location>
        <begin position="257"/>
        <end position="276"/>
    </location>
</feature>
<feature type="transmembrane region" description="Helical" evidence="1">
    <location>
        <begin position="288"/>
        <end position="312"/>
    </location>
</feature>
<feature type="transmembrane region" description="Helical" evidence="1">
    <location>
        <begin position="478"/>
        <end position="495"/>
    </location>
</feature>
<keyword evidence="1" id="KW-1133">Transmembrane helix</keyword>
<accession>A0A2R6CD01</accession>
<feature type="transmembrane region" description="Helical" evidence="1">
    <location>
        <begin position="174"/>
        <end position="192"/>
    </location>
</feature>
<feature type="transmembrane region" description="Helical" evidence="1">
    <location>
        <begin position="507"/>
        <end position="531"/>
    </location>
</feature>
<feature type="transmembrane region" description="Helical" evidence="1">
    <location>
        <begin position="537"/>
        <end position="563"/>
    </location>
</feature>
<evidence type="ECO:0000313" key="2">
    <source>
        <dbReference type="EMBL" id="PSO08775.1"/>
    </source>
</evidence>
<comment type="caution">
    <text evidence="2">The sequence shown here is derived from an EMBL/GenBank/DDBJ whole genome shotgun (WGS) entry which is preliminary data.</text>
</comment>
<gene>
    <name evidence="2" type="ORF">B9Q04_03795</name>
</gene>
<keyword evidence="1" id="KW-0472">Membrane</keyword>
<protein>
    <submittedName>
        <fullName evidence="2">Uncharacterized protein</fullName>
    </submittedName>
</protein>
<feature type="transmembrane region" description="Helical" evidence="1">
    <location>
        <begin position="449"/>
        <end position="466"/>
    </location>
</feature>